<feature type="transmembrane region" description="Helical" evidence="7">
    <location>
        <begin position="200"/>
        <end position="219"/>
    </location>
</feature>
<dbReference type="GO" id="GO:0016758">
    <property type="term" value="F:hexosyltransferase activity"/>
    <property type="evidence" value="ECO:0007669"/>
    <property type="project" value="InterPro"/>
</dbReference>
<evidence type="ECO:0000256" key="4">
    <source>
        <dbReference type="ARBA" id="ARBA00022692"/>
    </source>
</evidence>
<evidence type="ECO:0000256" key="2">
    <source>
        <dbReference type="ARBA" id="ARBA00022475"/>
    </source>
</evidence>
<keyword evidence="2" id="KW-1003">Cell membrane</keyword>
<evidence type="ECO:0000256" key="3">
    <source>
        <dbReference type="ARBA" id="ARBA00022679"/>
    </source>
</evidence>
<sequence>MTSQLLANTPTAFRRAWLNPITLWIGFVVVHVWVSALGLYGPGYPLGDISGVYTFWAGHAYAGDFIVGITTPWVYPIVALVPILVAGVAGMENYVVVFLAIVAIVDAIVFGLLIRRVKNQKMDAARAVAAWWWLALLVCLGPVSLGRIDAISTPIALLGLLYLLKFPRTAGALLAVAAWVKVWPAAIVGAALIALSSRRAVLNGALITSGAVVAIALVMGSGLNVASFITQQTSRGLQIESPAATAYLWQVNLGAPNVGVYYDEQILTYQISAPGVEIIGSLTTVLMALFTLLIVAVGILAIRRGANQQDVLFALALAFTVELIAFNKVGSPQFMGWLAVPIVAGLVYRPDRFRVPAVIALIMAGLTQMLYPYSYDNLLRTQTLELTIITIRNVLEFVLLGLAIRMLLGSLKQSTNVTADKL</sequence>
<accession>A0A6J6EKH6</accession>
<evidence type="ECO:0000256" key="5">
    <source>
        <dbReference type="ARBA" id="ARBA00022989"/>
    </source>
</evidence>
<proteinExistence type="predicted"/>
<feature type="transmembrane region" description="Helical" evidence="7">
    <location>
        <begin position="278"/>
        <end position="302"/>
    </location>
</feature>
<reference evidence="8" key="1">
    <citation type="submission" date="2020-05" db="EMBL/GenBank/DDBJ databases">
        <authorList>
            <person name="Chiriac C."/>
            <person name="Salcher M."/>
            <person name="Ghai R."/>
            <person name="Kavagutti S V."/>
        </authorList>
    </citation>
    <scope>NUCLEOTIDE SEQUENCE</scope>
</reference>
<comment type="subcellular location">
    <subcellularLocation>
        <location evidence="1">Cell membrane</location>
        <topology evidence="1">Multi-pass membrane protein</topology>
    </subcellularLocation>
</comment>
<evidence type="ECO:0000313" key="8">
    <source>
        <dbReference type="EMBL" id="CAB4575654.1"/>
    </source>
</evidence>
<keyword evidence="4 7" id="KW-0812">Transmembrane</keyword>
<protein>
    <submittedName>
        <fullName evidence="8">Unannotated protein</fullName>
    </submittedName>
</protein>
<feature type="transmembrane region" description="Helical" evidence="7">
    <location>
        <begin position="332"/>
        <end position="348"/>
    </location>
</feature>
<feature type="transmembrane region" description="Helical" evidence="7">
    <location>
        <begin position="355"/>
        <end position="374"/>
    </location>
</feature>
<dbReference type="InterPro" id="IPR018584">
    <property type="entry name" value="GT87"/>
</dbReference>
<name>A0A6J6EKH6_9ZZZZ</name>
<gene>
    <name evidence="8" type="ORF">UFOPK1591_01551</name>
</gene>
<dbReference type="EMBL" id="CAEZTD010000186">
    <property type="protein sequence ID" value="CAB4575654.1"/>
    <property type="molecule type" value="Genomic_DNA"/>
</dbReference>
<feature type="transmembrane region" description="Helical" evidence="7">
    <location>
        <begin position="61"/>
        <end position="88"/>
    </location>
</feature>
<keyword evidence="5 7" id="KW-1133">Transmembrane helix</keyword>
<dbReference type="GO" id="GO:0005886">
    <property type="term" value="C:plasma membrane"/>
    <property type="evidence" value="ECO:0007669"/>
    <property type="project" value="UniProtKB-SubCell"/>
</dbReference>
<feature type="transmembrane region" description="Helical" evidence="7">
    <location>
        <begin position="134"/>
        <end position="164"/>
    </location>
</feature>
<evidence type="ECO:0000256" key="7">
    <source>
        <dbReference type="SAM" id="Phobius"/>
    </source>
</evidence>
<feature type="transmembrane region" description="Helical" evidence="7">
    <location>
        <begin position="386"/>
        <end position="408"/>
    </location>
</feature>
<keyword evidence="3" id="KW-0808">Transferase</keyword>
<evidence type="ECO:0000256" key="1">
    <source>
        <dbReference type="ARBA" id="ARBA00004651"/>
    </source>
</evidence>
<keyword evidence="6 7" id="KW-0472">Membrane</keyword>
<evidence type="ECO:0000256" key="6">
    <source>
        <dbReference type="ARBA" id="ARBA00023136"/>
    </source>
</evidence>
<dbReference type="Pfam" id="PF09594">
    <property type="entry name" value="GT87"/>
    <property type="match status" value="1"/>
</dbReference>
<feature type="transmembrane region" description="Helical" evidence="7">
    <location>
        <begin position="94"/>
        <end position="114"/>
    </location>
</feature>
<dbReference type="AlphaFoldDB" id="A0A6J6EKH6"/>
<feature type="transmembrane region" description="Helical" evidence="7">
    <location>
        <begin position="21"/>
        <end position="40"/>
    </location>
</feature>
<organism evidence="8">
    <name type="scientific">freshwater metagenome</name>
    <dbReference type="NCBI Taxonomy" id="449393"/>
    <lineage>
        <taxon>unclassified sequences</taxon>
        <taxon>metagenomes</taxon>
        <taxon>ecological metagenomes</taxon>
    </lineage>
</organism>
<feature type="transmembrane region" description="Helical" evidence="7">
    <location>
        <begin position="170"/>
        <end position="193"/>
    </location>
</feature>